<evidence type="ECO:0000256" key="2">
    <source>
        <dbReference type="ARBA" id="ARBA00016807"/>
    </source>
</evidence>
<sequence length="237" mass="27457">MMEIETSRRKRTENFSKSEEKFLIESVKKFTNIIECKKTDAVSIKEKNAAWIKVANWFNSNSQNYRAADQLKTKYLNLKKQCKKDFAEEKQIKIGTGGGPFSTLKTSTVDEDIREILGSQVTGMRSNFDNDLDENAPENVLDQGIQSEVILESHNNEDNIEYYEITEEINEKSTVSGNLKENRGRPDPLKQKLGKWAESKSNLEDFQIKCYEEEHKKKMDHLEKKKCIRAPAHEIRT</sequence>
<keyword evidence="4" id="KW-0804">Transcription</keyword>
<keyword evidence="3" id="KW-0805">Transcription regulation</keyword>
<dbReference type="InterPro" id="IPR028002">
    <property type="entry name" value="Myb_DNA-bind_5"/>
</dbReference>
<dbReference type="EMBL" id="OU892285">
    <property type="protein sequence ID" value="CAG9773567.1"/>
    <property type="molecule type" value="Genomic_DNA"/>
</dbReference>
<dbReference type="PANTHER" id="PTHR21411:SF0">
    <property type="entry name" value="REGULATORY PROTEIN ZESTE"/>
    <property type="match status" value="1"/>
</dbReference>
<dbReference type="Pfam" id="PF13873">
    <property type="entry name" value="Myb_DNA-bind_5"/>
    <property type="match status" value="1"/>
</dbReference>
<reference evidence="7" key="1">
    <citation type="submission" date="2022-01" db="EMBL/GenBank/DDBJ databases">
        <authorList>
            <person name="King R."/>
        </authorList>
    </citation>
    <scope>NUCLEOTIDE SEQUENCE</scope>
</reference>
<comment type="subunit">
    <text evidence="1">Self-associates forming complexes of several hundred monomers.</text>
</comment>
<evidence type="ECO:0000256" key="3">
    <source>
        <dbReference type="ARBA" id="ARBA00023015"/>
    </source>
</evidence>
<evidence type="ECO:0000313" key="7">
    <source>
        <dbReference type="EMBL" id="CAG9773567.1"/>
    </source>
</evidence>
<organism evidence="7 8">
    <name type="scientific">Ceutorhynchus assimilis</name>
    <name type="common">cabbage seed weevil</name>
    <dbReference type="NCBI Taxonomy" id="467358"/>
    <lineage>
        <taxon>Eukaryota</taxon>
        <taxon>Metazoa</taxon>
        <taxon>Ecdysozoa</taxon>
        <taxon>Arthropoda</taxon>
        <taxon>Hexapoda</taxon>
        <taxon>Insecta</taxon>
        <taxon>Pterygota</taxon>
        <taxon>Neoptera</taxon>
        <taxon>Endopterygota</taxon>
        <taxon>Coleoptera</taxon>
        <taxon>Polyphaga</taxon>
        <taxon>Cucujiformia</taxon>
        <taxon>Curculionidae</taxon>
        <taxon>Ceutorhynchinae</taxon>
        <taxon>Ceutorhynchus</taxon>
    </lineage>
</organism>
<feature type="domain" description="Myb/SANT-like DNA-binding" evidence="6">
    <location>
        <begin position="11"/>
        <end position="87"/>
    </location>
</feature>
<dbReference type="Proteomes" id="UP001152799">
    <property type="component" value="Chromosome 9"/>
</dbReference>
<accession>A0A9N9N1T4</accession>
<dbReference type="PANTHER" id="PTHR21411">
    <property type="entry name" value="APONTIC"/>
    <property type="match status" value="1"/>
</dbReference>
<keyword evidence="8" id="KW-1185">Reference proteome</keyword>
<evidence type="ECO:0000256" key="4">
    <source>
        <dbReference type="ARBA" id="ARBA00023163"/>
    </source>
</evidence>
<name>A0A9N9N1T4_9CUCU</name>
<proteinExistence type="predicted"/>
<evidence type="ECO:0000256" key="1">
    <source>
        <dbReference type="ARBA" id="ARBA00011764"/>
    </source>
</evidence>
<evidence type="ECO:0000313" key="8">
    <source>
        <dbReference type="Proteomes" id="UP001152799"/>
    </source>
</evidence>
<dbReference type="OrthoDB" id="6783481at2759"/>
<dbReference type="AlphaFoldDB" id="A0A9N9N1T4"/>
<protein>
    <recommendedName>
        <fullName evidence="2">Regulatory protein zeste</fullName>
    </recommendedName>
</protein>
<comment type="function">
    <text evidence="5">Involved in transvection phenomena (= synapsis-dependent gene expression), where the synaptic pairing of chromosomes carrying genes with which zeste interacts influences the expression of these genes. Zeste binds to DNA and stimulates transcription from a nearby promoter.</text>
</comment>
<evidence type="ECO:0000256" key="5">
    <source>
        <dbReference type="ARBA" id="ARBA00025466"/>
    </source>
</evidence>
<gene>
    <name evidence="7" type="ORF">CEUTPL_LOCUS13956</name>
</gene>
<evidence type="ECO:0000259" key="6">
    <source>
        <dbReference type="Pfam" id="PF13873"/>
    </source>
</evidence>